<feature type="transmembrane region" description="Helical" evidence="1">
    <location>
        <begin position="12"/>
        <end position="37"/>
    </location>
</feature>
<keyword evidence="1" id="KW-0472">Membrane</keyword>
<feature type="non-terminal residue" evidence="2">
    <location>
        <position position="1"/>
    </location>
</feature>
<evidence type="ECO:0000256" key="1">
    <source>
        <dbReference type="SAM" id="Phobius"/>
    </source>
</evidence>
<organism evidence="2">
    <name type="scientific">marine sediment metagenome</name>
    <dbReference type="NCBI Taxonomy" id="412755"/>
    <lineage>
        <taxon>unclassified sequences</taxon>
        <taxon>metagenomes</taxon>
        <taxon>ecological metagenomes</taxon>
    </lineage>
</organism>
<feature type="transmembrane region" description="Helical" evidence="1">
    <location>
        <begin position="43"/>
        <end position="63"/>
    </location>
</feature>
<reference evidence="2" key="1">
    <citation type="journal article" date="2014" name="Front. Microbiol.">
        <title>High frequency of phylogenetically diverse reductive dehalogenase-homologous genes in deep subseafloor sedimentary metagenomes.</title>
        <authorList>
            <person name="Kawai M."/>
            <person name="Futagami T."/>
            <person name="Toyoda A."/>
            <person name="Takaki Y."/>
            <person name="Nishi S."/>
            <person name="Hori S."/>
            <person name="Arai W."/>
            <person name="Tsubouchi T."/>
            <person name="Morono Y."/>
            <person name="Uchiyama I."/>
            <person name="Ito T."/>
            <person name="Fujiyama A."/>
            <person name="Inagaki F."/>
            <person name="Takami H."/>
        </authorList>
    </citation>
    <scope>NUCLEOTIDE SEQUENCE</scope>
    <source>
        <strain evidence="2">Expedition CK06-06</strain>
    </source>
</reference>
<comment type="caution">
    <text evidence="2">The sequence shown here is derived from an EMBL/GenBank/DDBJ whole genome shotgun (WGS) entry which is preliminary data.</text>
</comment>
<protein>
    <submittedName>
        <fullName evidence="2">Uncharacterized protein</fullName>
    </submittedName>
</protein>
<gene>
    <name evidence="2" type="ORF">S01H4_27898</name>
</gene>
<proteinExistence type="predicted"/>
<evidence type="ECO:0000313" key="2">
    <source>
        <dbReference type="EMBL" id="GAG80480.1"/>
    </source>
</evidence>
<name>X1ADC9_9ZZZZ</name>
<dbReference type="EMBL" id="BART01013733">
    <property type="protein sequence ID" value="GAG80480.1"/>
    <property type="molecule type" value="Genomic_DNA"/>
</dbReference>
<keyword evidence="1" id="KW-1133">Transmembrane helix</keyword>
<accession>X1ADC9</accession>
<keyword evidence="1" id="KW-0812">Transmembrane</keyword>
<sequence length="80" mass="9386">ILFKFYKTKQAVILSIIGCGLIGFNLIYISILIIIHFHPPDYLIQYGYYEAIIAWFLLCAVDYKLFRYIFNGKETDLLLS</sequence>
<dbReference type="AlphaFoldDB" id="X1ADC9"/>